<organism evidence="3 4">
    <name type="scientific">Brevundimonas staleyi</name>
    <dbReference type="NCBI Taxonomy" id="74326"/>
    <lineage>
        <taxon>Bacteria</taxon>
        <taxon>Pseudomonadati</taxon>
        <taxon>Pseudomonadota</taxon>
        <taxon>Alphaproteobacteria</taxon>
        <taxon>Caulobacterales</taxon>
        <taxon>Caulobacteraceae</taxon>
        <taxon>Brevundimonas</taxon>
    </lineage>
</organism>
<feature type="compositionally biased region" description="Low complexity" evidence="1">
    <location>
        <begin position="37"/>
        <end position="68"/>
    </location>
</feature>
<evidence type="ECO:0000313" key="4">
    <source>
        <dbReference type="Proteomes" id="UP001596152"/>
    </source>
</evidence>
<keyword evidence="4" id="KW-1185">Reference proteome</keyword>
<feature type="region of interest" description="Disordered" evidence="1">
    <location>
        <begin position="22"/>
        <end position="85"/>
    </location>
</feature>
<reference evidence="4" key="1">
    <citation type="journal article" date="2019" name="Int. J. Syst. Evol. Microbiol.">
        <title>The Global Catalogue of Microorganisms (GCM) 10K type strain sequencing project: providing services to taxonomists for standard genome sequencing and annotation.</title>
        <authorList>
            <consortium name="The Broad Institute Genomics Platform"/>
            <consortium name="The Broad Institute Genome Sequencing Center for Infectious Disease"/>
            <person name="Wu L."/>
            <person name="Ma J."/>
        </authorList>
    </citation>
    <scope>NUCLEOTIDE SEQUENCE [LARGE SCALE GENOMIC DNA]</scope>
    <source>
        <strain evidence="4">JCM 12125</strain>
    </source>
</reference>
<evidence type="ECO:0000256" key="2">
    <source>
        <dbReference type="SAM" id="SignalP"/>
    </source>
</evidence>
<proteinExistence type="predicted"/>
<feature type="signal peptide" evidence="2">
    <location>
        <begin position="1"/>
        <end position="18"/>
    </location>
</feature>
<dbReference type="Proteomes" id="UP001596152">
    <property type="component" value="Unassembled WGS sequence"/>
</dbReference>
<name>A0ABW0FXW8_9CAUL</name>
<comment type="caution">
    <text evidence="3">The sequence shown here is derived from an EMBL/GenBank/DDBJ whole genome shotgun (WGS) entry which is preliminary data.</text>
</comment>
<evidence type="ECO:0000256" key="1">
    <source>
        <dbReference type="SAM" id="MobiDB-lite"/>
    </source>
</evidence>
<sequence>MKRLMLLAALAATGLAVAGCEEPAPRQAEMAPPPLEAPEAPAAADAGVPAADTTAPTDVPPTTTLPPENRSSEETVQPESETLFY</sequence>
<keyword evidence="2" id="KW-0732">Signal</keyword>
<dbReference type="PROSITE" id="PS51257">
    <property type="entry name" value="PROKAR_LIPOPROTEIN"/>
    <property type="match status" value="1"/>
</dbReference>
<evidence type="ECO:0000313" key="3">
    <source>
        <dbReference type="EMBL" id="MFC5346304.1"/>
    </source>
</evidence>
<dbReference type="EMBL" id="JBHSLF010000056">
    <property type="protein sequence ID" value="MFC5346304.1"/>
    <property type="molecule type" value="Genomic_DNA"/>
</dbReference>
<protein>
    <submittedName>
        <fullName evidence="3">Uncharacterized protein</fullName>
    </submittedName>
</protein>
<feature type="compositionally biased region" description="Polar residues" evidence="1">
    <location>
        <begin position="74"/>
        <end position="85"/>
    </location>
</feature>
<accession>A0ABW0FXW8</accession>
<gene>
    <name evidence="3" type="ORF">ACFPIE_20500</name>
</gene>
<dbReference type="RefSeq" id="WP_374036818.1">
    <property type="nucleotide sequence ID" value="NZ_CP169082.1"/>
</dbReference>
<feature type="chain" id="PRO_5046124629" evidence="2">
    <location>
        <begin position="19"/>
        <end position="85"/>
    </location>
</feature>